<dbReference type="eggNOG" id="ENOG5033BDS">
    <property type="taxonomic scope" value="Bacteria"/>
</dbReference>
<dbReference type="EMBL" id="HG794546">
    <property type="protein sequence ID" value="CDK98155.1"/>
    <property type="molecule type" value="Genomic_DNA"/>
</dbReference>
<keyword evidence="2" id="KW-1185">Reference proteome</keyword>
<sequence>MDETTITGTLPNMSVEIRHHSDPDGGAEIMTINLRATPDFQSALPLIGGLGQMSPLFAPMALWGQAMEAWTAPWRQLAEANPLLRLLREQNDRT</sequence>
<evidence type="ECO:0000313" key="1">
    <source>
        <dbReference type="EMBL" id="CDK98155.1"/>
    </source>
</evidence>
<reference evidence="1 2" key="1">
    <citation type="journal article" date="2014" name="Genome Announc.">
        <title>Complete genome sequence of Magnetospirillum gryphiswaldense MSR-1.</title>
        <authorList>
            <person name="Wang X."/>
            <person name="Wang Q."/>
            <person name="Zhang W."/>
            <person name="Wang Y."/>
            <person name="Li L."/>
            <person name="Wen T."/>
            <person name="Zhang T."/>
            <person name="Zhang Y."/>
            <person name="Xu J."/>
            <person name="Hu J."/>
            <person name="Li S."/>
            <person name="Liu L."/>
            <person name="Liu J."/>
            <person name="Jiang W."/>
            <person name="Tian J."/>
            <person name="Li Y."/>
            <person name="Schuler D."/>
            <person name="Wang L."/>
            <person name="Li J."/>
        </authorList>
    </citation>
    <scope>NUCLEOTIDE SEQUENCE [LARGE SCALE GENOMIC DNA]</scope>
    <source>
        <strain evidence="2">DSM 6361 / JCM 21280 / NBRC 15271 / MSR-1</strain>
    </source>
</reference>
<dbReference type="Proteomes" id="UP000018922">
    <property type="component" value="Chromosome I"/>
</dbReference>
<organism evidence="1 2">
    <name type="scientific">Magnetospirillum gryphiswaldense (strain DSM 6361 / JCM 21280 / NBRC 15271 / MSR-1)</name>
    <dbReference type="NCBI Taxonomy" id="431944"/>
    <lineage>
        <taxon>Bacteria</taxon>
        <taxon>Pseudomonadati</taxon>
        <taxon>Pseudomonadota</taxon>
        <taxon>Alphaproteobacteria</taxon>
        <taxon>Rhodospirillales</taxon>
        <taxon>Rhodospirillaceae</taxon>
        <taxon>Magnetospirillum</taxon>
    </lineage>
</organism>
<dbReference type="STRING" id="1430440.MGMSRv2__0940"/>
<dbReference type="HOGENOM" id="CLU_2382699_0_0_5"/>
<proteinExistence type="predicted"/>
<gene>
    <name evidence="1" type="ordered locus">MGMSRv2__0940</name>
</gene>
<accession>V6EY18</accession>
<evidence type="ECO:0000313" key="2">
    <source>
        <dbReference type="Proteomes" id="UP000018922"/>
    </source>
</evidence>
<name>V6EY18_MAGGM</name>
<dbReference type="KEGG" id="mgy:MGMSRv2__0940"/>
<dbReference type="AlphaFoldDB" id="V6EY18"/>
<protein>
    <submittedName>
        <fullName evidence="1">Uncharacterized protein</fullName>
    </submittedName>
</protein>